<evidence type="ECO:0000313" key="2">
    <source>
        <dbReference type="EMBL" id="TRW92799.1"/>
    </source>
</evidence>
<dbReference type="RefSeq" id="WP_127029326.1">
    <property type="nucleotide sequence ID" value="NZ_RYFG02000106.1"/>
</dbReference>
<proteinExistence type="predicted"/>
<dbReference type="Proteomes" id="UP000733744">
    <property type="component" value="Unassembled WGS sequence"/>
</dbReference>
<accession>A0ABY3C935</accession>
<protein>
    <submittedName>
        <fullName evidence="2">Uncharacterized protein</fullName>
    </submittedName>
</protein>
<dbReference type="EMBL" id="RYFG02000106">
    <property type="protein sequence ID" value="TRW92799.1"/>
    <property type="molecule type" value="Genomic_DNA"/>
</dbReference>
<organism evidence="2 3">
    <name type="scientific">Candidatus Methylobacter oryzae</name>
    <dbReference type="NCBI Taxonomy" id="2497749"/>
    <lineage>
        <taxon>Bacteria</taxon>
        <taxon>Pseudomonadati</taxon>
        <taxon>Pseudomonadota</taxon>
        <taxon>Gammaproteobacteria</taxon>
        <taxon>Methylococcales</taxon>
        <taxon>Methylococcaceae</taxon>
        <taxon>Methylobacter</taxon>
    </lineage>
</organism>
<keyword evidence="3" id="KW-1185">Reference proteome</keyword>
<keyword evidence="1" id="KW-0732">Signal</keyword>
<name>A0ABY3C935_9GAMM</name>
<reference evidence="2 3" key="1">
    <citation type="journal article" date="2019" name="Antonie Van Leeuwenhoek">
        <title>Description of 'Ca. Methylobacter oryzae' KRF1, a novel species from the environmentally important Methylobacter clade 2.</title>
        <authorList>
            <person name="Khatri K."/>
            <person name="Mohite J.A."/>
            <person name="Pandit P.S."/>
            <person name="Bahulikar R."/>
            <person name="Rahalkar M.C."/>
        </authorList>
    </citation>
    <scope>NUCLEOTIDE SEQUENCE [LARGE SCALE GENOMIC DNA]</scope>
    <source>
        <strain evidence="2 3">KRF1</strain>
    </source>
</reference>
<feature type="signal peptide" evidence="1">
    <location>
        <begin position="1"/>
        <end position="29"/>
    </location>
</feature>
<feature type="chain" id="PRO_5046799885" evidence="1">
    <location>
        <begin position="30"/>
        <end position="313"/>
    </location>
</feature>
<evidence type="ECO:0000313" key="3">
    <source>
        <dbReference type="Proteomes" id="UP000733744"/>
    </source>
</evidence>
<gene>
    <name evidence="2" type="ORF">EKO24_014455</name>
</gene>
<comment type="caution">
    <text evidence="2">The sequence shown here is derived from an EMBL/GenBank/DDBJ whole genome shotgun (WGS) entry which is preliminary data.</text>
</comment>
<sequence>MSKSISVRKLAMCSLTAVVAAAASQGVFAHTRLETPIVLENTKVHNRVNIGHGCPAGTARKATFGTSVVFPNAVSYTPVIGVDSGSGKVYTSNPASTYLTTLAGIGALIRTGGPWQTTGIKADKLGNLDGFWAGGKAYDQTISTPINIDFYSAAVKINPASCARSVTFELAIADFCDASVPGAAAKDEEILYWSPIPNFTGVPGAPFGAATADAARNVPVGPKYSNYDGYADAAHTIAGDGWGSPATLKVVRNTTGTPATLTSAAVAANPLPAGCTGNGGAGDDIYIYPSAEQINAELPIWSGTQQNGTNYWQ</sequence>
<evidence type="ECO:0000256" key="1">
    <source>
        <dbReference type="SAM" id="SignalP"/>
    </source>
</evidence>